<evidence type="ECO:0000313" key="2">
    <source>
        <dbReference type="EMBL" id="MBC5729221.1"/>
    </source>
</evidence>
<protein>
    <submittedName>
        <fullName evidence="2">UxaA family hydrolase</fullName>
    </submittedName>
</protein>
<dbReference type="Proteomes" id="UP000660021">
    <property type="component" value="Unassembled WGS sequence"/>
</dbReference>
<evidence type="ECO:0000259" key="1">
    <source>
        <dbReference type="Pfam" id="PF20629"/>
    </source>
</evidence>
<name>A0ABR7HP76_9FIRM</name>
<comment type="caution">
    <text evidence="2">The sequence shown here is derived from an EMBL/GenBank/DDBJ whole genome shotgun (WGS) entry which is preliminary data.</text>
</comment>
<keyword evidence="2" id="KW-0378">Hydrolase</keyword>
<dbReference type="PANTHER" id="PTHR30536">
    <property type="entry name" value="ALTRONATE/GALACTARATE DEHYDRATASE"/>
    <property type="match status" value="1"/>
</dbReference>
<dbReference type="PANTHER" id="PTHR30536:SF5">
    <property type="entry name" value="ALTRONATE DEHYDRATASE"/>
    <property type="match status" value="1"/>
</dbReference>
<accession>A0ABR7HP76</accession>
<reference evidence="2 3" key="1">
    <citation type="submission" date="2020-08" db="EMBL/GenBank/DDBJ databases">
        <title>Genome public.</title>
        <authorList>
            <person name="Liu C."/>
            <person name="Sun Q."/>
        </authorList>
    </citation>
    <scope>NUCLEOTIDE SEQUENCE [LARGE SCALE GENOMIC DNA]</scope>
    <source>
        <strain evidence="2 3">New-38</strain>
    </source>
</reference>
<evidence type="ECO:0000313" key="3">
    <source>
        <dbReference type="Proteomes" id="UP000660021"/>
    </source>
</evidence>
<dbReference type="InterPro" id="IPR048332">
    <property type="entry name" value="GD_AH_C"/>
</dbReference>
<feature type="domain" description="D-galactarate/Altronate dehydratase C-terminal" evidence="1">
    <location>
        <begin position="1"/>
        <end position="94"/>
    </location>
</feature>
<dbReference type="InterPro" id="IPR052172">
    <property type="entry name" value="UxaA_altronate/galactarate_dh"/>
</dbReference>
<keyword evidence="3" id="KW-1185">Reference proteome</keyword>
<organism evidence="2 3">
    <name type="scientific">Pseudoflavonifractor hominis</name>
    <dbReference type="NCBI Taxonomy" id="2763059"/>
    <lineage>
        <taxon>Bacteria</taxon>
        <taxon>Bacillati</taxon>
        <taxon>Bacillota</taxon>
        <taxon>Clostridia</taxon>
        <taxon>Eubacteriales</taxon>
        <taxon>Oscillospiraceae</taxon>
        <taxon>Pseudoflavonifractor</taxon>
    </lineage>
</organism>
<dbReference type="Pfam" id="PF20629">
    <property type="entry name" value="GD_AH_C"/>
    <property type="match status" value="1"/>
</dbReference>
<gene>
    <name evidence="2" type="ORF">H8S34_00015</name>
</gene>
<proteinExistence type="predicted"/>
<dbReference type="EMBL" id="JACOPR010000001">
    <property type="protein sequence ID" value="MBC5729221.1"/>
    <property type="molecule type" value="Genomic_DNA"/>
</dbReference>
<dbReference type="GO" id="GO:0016787">
    <property type="term" value="F:hydrolase activity"/>
    <property type="evidence" value="ECO:0007669"/>
    <property type="project" value="UniProtKB-KW"/>
</dbReference>
<sequence length="109" mass="11442">MDGPGFDTESMTSLVAGGAQICIFRTGHGTPIGHPCCPVVKVASNSKVFHAMPGDMDINAGEILEGKTLEEVGEQIISLIQAVANGQETAAEQNLQGGIWGMYAFSRSF</sequence>